<dbReference type="Pfam" id="PF14765">
    <property type="entry name" value="PS-DH"/>
    <property type="match status" value="1"/>
</dbReference>
<dbReference type="Pfam" id="PF00698">
    <property type="entry name" value="Acyl_transf_1"/>
    <property type="match status" value="2"/>
</dbReference>
<dbReference type="SUPFAM" id="SSF51735">
    <property type="entry name" value="NAD(P)-binding Rossmann-fold domains"/>
    <property type="match status" value="4"/>
</dbReference>
<dbReference type="InterPro" id="IPR049551">
    <property type="entry name" value="PKS_DH_C"/>
</dbReference>
<dbReference type="InterPro" id="IPR020806">
    <property type="entry name" value="PKS_PP-bd"/>
</dbReference>
<keyword evidence="6" id="KW-0808">Transferase</keyword>
<evidence type="ECO:0000313" key="16">
    <source>
        <dbReference type="EMBL" id="CCE88377.1"/>
    </source>
</evidence>
<evidence type="ECO:0000259" key="13">
    <source>
        <dbReference type="PROSITE" id="PS50075"/>
    </source>
</evidence>
<dbReference type="Gene3D" id="3.40.50.720">
    <property type="entry name" value="NAD(P)-binding Rossmann-like Domain"/>
    <property type="match status" value="2"/>
</dbReference>
<dbReference type="Gene3D" id="3.30.559.10">
    <property type="entry name" value="Chloramphenicol acetyltransferase-like domain"/>
    <property type="match status" value="1"/>
</dbReference>
<dbReference type="InterPro" id="IPR016039">
    <property type="entry name" value="Thiolase-like"/>
</dbReference>
<dbReference type="InterPro" id="IPR018201">
    <property type="entry name" value="Ketoacyl_synth_AS"/>
</dbReference>
<feature type="compositionally biased region" description="Low complexity" evidence="12">
    <location>
        <begin position="2375"/>
        <end position="2384"/>
    </location>
</feature>
<dbReference type="Gene3D" id="3.40.50.980">
    <property type="match status" value="2"/>
</dbReference>
<dbReference type="Pfam" id="PF00550">
    <property type="entry name" value="PP-binding"/>
    <property type="match status" value="3"/>
</dbReference>
<dbReference type="SUPFAM" id="SSF55048">
    <property type="entry name" value="Probable ACP-binding domain of malonyl-CoA ACP transacylase"/>
    <property type="match status" value="2"/>
</dbReference>
<proteinExistence type="inferred from homology"/>
<dbReference type="SMART" id="SM01294">
    <property type="entry name" value="PKS_PP_betabranch"/>
    <property type="match status" value="3"/>
</dbReference>
<dbReference type="Pfam" id="PF00668">
    <property type="entry name" value="Condensation"/>
    <property type="match status" value="1"/>
</dbReference>
<keyword evidence="5" id="KW-0597">Phosphoprotein</keyword>
<dbReference type="CDD" id="cd19531">
    <property type="entry name" value="LCL_NRPS-like"/>
    <property type="match status" value="1"/>
</dbReference>
<dbReference type="InterPro" id="IPR049900">
    <property type="entry name" value="PKS_mFAS_DH"/>
</dbReference>
<dbReference type="InterPro" id="IPR023213">
    <property type="entry name" value="CAT-like_dom_sf"/>
</dbReference>
<dbReference type="PROSITE" id="PS50075">
    <property type="entry name" value="CARRIER"/>
    <property type="match status" value="3"/>
</dbReference>
<dbReference type="Gene3D" id="3.40.366.10">
    <property type="entry name" value="Malonyl-Coenzyme A Acyl Carrier Protein, domain 2"/>
    <property type="match status" value="2"/>
</dbReference>
<feature type="domain" description="Carrier" evidence="13">
    <location>
        <begin position="1"/>
        <end position="78"/>
    </location>
</feature>
<dbReference type="SUPFAM" id="SSF52151">
    <property type="entry name" value="FabD/lysophospholipase-like"/>
    <property type="match status" value="2"/>
</dbReference>
<dbReference type="Pfam" id="PF22621">
    <property type="entry name" value="CurL-like_PKS_C"/>
    <property type="match status" value="1"/>
</dbReference>
<gene>
    <name evidence="16" type="primary">pelA</name>
</gene>
<feature type="active site" description="Proton donor; for dehydratase activity" evidence="11">
    <location>
        <position position="1625"/>
    </location>
</feature>
<dbReference type="Pfam" id="PF13193">
    <property type="entry name" value="AMP-binding_C"/>
    <property type="match status" value="1"/>
</dbReference>
<evidence type="ECO:0000259" key="15">
    <source>
        <dbReference type="PROSITE" id="PS52019"/>
    </source>
</evidence>
<dbReference type="Pfam" id="PF16197">
    <property type="entry name" value="KAsynt_C_assoc"/>
    <property type="match status" value="1"/>
</dbReference>
<dbReference type="InterPro" id="IPR049552">
    <property type="entry name" value="PKS_DH_N"/>
</dbReference>
<dbReference type="InterPro" id="IPR014030">
    <property type="entry name" value="Ketoacyl_synth_N"/>
</dbReference>
<dbReference type="SMART" id="SM00826">
    <property type="entry name" value="PKS_DH"/>
    <property type="match status" value="1"/>
</dbReference>
<evidence type="ECO:0000256" key="9">
    <source>
        <dbReference type="ARBA" id="ARBA00029443"/>
    </source>
</evidence>
<evidence type="ECO:0000256" key="1">
    <source>
        <dbReference type="ARBA" id="ARBA00001957"/>
    </source>
</evidence>
<dbReference type="CDD" id="cd08955">
    <property type="entry name" value="KR_2_FAS_SDR_x"/>
    <property type="match status" value="2"/>
</dbReference>
<evidence type="ECO:0000256" key="3">
    <source>
        <dbReference type="ARBA" id="ARBA00022450"/>
    </source>
</evidence>
<dbReference type="Gene3D" id="2.30.38.10">
    <property type="entry name" value="Luciferase, Domain 3"/>
    <property type="match status" value="1"/>
</dbReference>
<dbReference type="InterPro" id="IPR036291">
    <property type="entry name" value="NAD(P)-bd_dom_sf"/>
</dbReference>
<dbReference type="SMART" id="SM00825">
    <property type="entry name" value="PKS_KS"/>
    <property type="match status" value="1"/>
</dbReference>
<dbReference type="PANTHER" id="PTHR43775">
    <property type="entry name" value="FATTY ACID SYNTHASE"/>
    <property type="match status" value="1"/>
</dbReference>
<evidence type="ECO:0000256" key="2">
    <source>
        <dbReference type="ARBA" id="ARBA00004496"/>
    </source>
</evidence>
<evidence type="ECO:0000256" key="4">
    <source>
        <dbReference type="ARBA" id="ARBA00022490"/>
    </source>
</evidence>
<dbReference type="FunFam" id="2.30.38.10:FF:000001">
    <property type="entry name" value="Non-ribosomal peptide synthetase PvdI"/>
    <property type="match status" value="1"/>
</dbReference>
<dbReference type="SMART" id="SM00823">
    <property type="entry name" value="PKS_PP"/>
    <property type="match status" value="3"/>
</dbReference>
<dbReference type="InterPro" id="IPR020845">
    <property type="entry name" value="AMP-binding_CS"/>
</dbReference>
<dbReference type="InterPro" id="IPR014043">
    <property type="entry name" value="Acyl_transferase_dom"/>
</dbReference>
<dbReference type="Pfam" id="PF21089">
    <property type="entry name" value="PKS_DH_N"/>
    <property type="match status" value="1"/>
</dbReference>
<protein>
    <submittedName>
        <fullName evidence="16">Non-ribosomal peptide synthetase/polyketide synthase</fullName>
    </submittedName>
</protein>
<dbReference type="InterPro" id="IPR001242">
    <property type="entry name" value="Condensation_dom"/>
</dbReference>
<feature type="active site" description="Proton acceptor; for dehydratase activity" evidence="11">
    <location>
        <position position="1457"/>
    </location>
</feature>
<dbReference type="GO" id="GO:0031177">
    <property type="term" value="F:phosphopantetheine binding"/>
    <property type="evidence" value="ECO:0007669"/>
    <property type="project" value="InterPro"/>
</dbReference>
<dbReference type="InterPro" id="IPR013968">
    <property type="entry name" value="PKS_KR"/>
</dbReference>
<dbReference type="GO" id="GO:0004312">
    <property type="term" value="F:fatty acid synthase activity"/>
    <property type="evidence" value="ECO:0007669"/>
    <property type="project" value="TreeGrafter"/>
</dbReference>
<feature type="region of interest" description="Disordered" evidence="12">
    <location>
        <begin position="2362"/>
        <end position="2396"/>
    </location>
</feature>
<dbReference type="Gene3D" id="3.40.47.10">
    <property type="match status" value="1"/>
</dbReference>
<dbReference type="PROSITE" id="PS00012">
    <property type="entry name" value="PHOSPHOPANTETHEINE"/>
    <property type="match status" value="3"/>
</dbReference>
<accession>I0J6Y4</accession>
<feature type="domain" description="Carrier" evidence="13">
    <location>
        <begin position="2226"/>
        <end position="2303"/>
    </location>
</feature>
<keyword evidence="4" id="KW-0963">Cytoplasm</keyword>
<dbReference type="GO" id="GO:0005737">
    <property type="term" value="C:cytoplasm"/>
    <property type="evidence" value="ECO:0007669"/>
    <property type="project" value="UniProtKB-SubCell"/>
</dbReference>
<dbReference type="PROSITE" id="PS00606">
    <property type="entry name" value="KS3_1"/>
    <property type="match status" value="1"/>
</dbReference>
<dbReference type="Gene3D" id="1.10.1200.10">
    <property type="entry name" value="ACP-like"/>
    <property type="match status" value="3"/>
</dbReference>
<dbReference type="PANTHER" id="PTHR43775:SF37">
    <property type="entry name" value="SI:DKEY-61P9.11"/>
    <property type="match status" value="1"/>
</dbReference>
<dbReference type="PROSITE" id="PS52004">
    <property type="entry name" value="KS3_2"/>
    <property type="match status" value="1"/>
</dbReference>
<sequence length="3997" mass="428802">MNTDELEAWLIDRLAQARGIDRGAIDVRERFSRYGLDSMATTRLVAELSTRLGRPLSPTLAWEYPTIEAVARHLGGGRGDEPPPPVTSGRAPRVSGEPVAIVGMAGRFPKAPDVAAFWRLLCGGVDAITQVPRDRWDIDALFDEDPSAPGKLSTRWGGFLDHVDGFDPQFFGISPREAAQIDPQQRLMLELAWEALEDAGIPPRSLKDSQTGVFVGAMWHDYACVTAGSLGAVSPHTATGQDLSIIPARISYTLGLRGPSVALNTACSSALVAVHYARRSLELGECGLALAGGVNLLLSPESTVIMSKFGAMAPDGRSKAFDSRANGYVRGEGGGVVVMKPLSRALADGDPVHCILLGSAVNNDGFSNGLTAPSPKAQELVLRDAYANAGVDPRDVHYVETHGTGTMLGDPIEAGSVGAVLGAGRPADRPLVLGAVKTNIGHLEAAAGAAGLIKTALALKHRIVPPNLHFREPNPHIPFDALRLRVPTSVEPWPERDGRDLAGVSAFGFGGTNCHVVLGGAPGERVALLPLAARDPEGLRRLAVRVRDIARDAGRTATLDALCGATATAADDGHHRHALLTRSWDELAAQVDRLLEGQPSPGALTGEARAGRPLPVFVFAGQGSQWLRMGADLLREPAFQAAIARCDRAMAPHLQGSIVDVLLSGDAAWLEDTARIQPAIFAVQVAVAALLRSLGVEPSAVVGQSMGEVAAACVAGCLSLDDAARVICLRSRIATRASGRGAMAVVDLPMDAAKQALDGRGDRLAIAVNSSPSSTVLSGDSAALEVLIAELERGGVTCRRIKVDYASHSPEMDPLLPALGEALAGVRPRRGSVPFYSTVTGDRLDGSALDAAYWCRNLREPVLFAETVSRLVGRGHDLFLEVDPHPLLVRSIEQCLAHAGLGGLALATMRRDEPGRAVLFEALGALYVRGHSLAWHRVYPAEARAGALLDALGLPARSEPRSAGAGAAALLPLSAHTPEALRDVARRTASFLRDRRGVPLSDVAYTAGVRRSHLAHRLLVLGRAGDEIAAELEAFARGEAPACLVHGEAKVVAPKVVFVFPGQGSQWVGMGRGLLEAEPVFREVIEACDAAIRREAGFSVIEELYASEARSRLGEIDVAQPILFAVEVALAALWRSWGVEPDAVVGHSMGEVAAAHVAGALTLEDAAQIICRRGRLLRRVSGQGAMAMVELSLESAQAELSGYGSRLFVAASNSPRATVISGEMDALEELLDRLESQGVFCGWGVADVASHSPQMEPLLADLHVALSGISPREASVPMRSTVTGERLRGDELSAGYWADNLRKPVLFSRVIRSLVEQGPTLFVEVSPHPILLPWVEQNLDEGEVEGAAIASLRRGQDERRSLLESLGKLYVRGCAVAWERLHPEGGRVVELPTYPWQRERYWLEAPEQERAVSRGAGARGGAGHPLLGSAFSYSLRPEDEGWEQEISVERLGYLSDHRVQGEVVFPGAGYVEMALAAGAERWGTRELWLDEVTFEQALVLPAQDRRVVQVVLSEEGAEAAWVQISSRAEGSRSWTKHAGARVRRVPGERESEGAEEPPRARAERLGASEPGAVLYERVREAQIDYGPAFQGVEEVWSGAGEAVARVRLPESVDEGGYVVHPALLDACLQVSAALFGTTAETVVPVGIERVEVHARALRQGWVVATRAAESETSGGERRCDVRLLDEEGRSLVEVRGLRLRRLEGALAEKDALEGCVHEVVWRRAERLPEPSLGAAGTWVVFSDRGGVGAGLHGRLTGAGQRCVRVFAGEGYEQIEPDLYRIDPGKRGDYARLLREAFGEEGSCGGVVHLFSLDAAPMEATTAEALAAELVSGSVSAAYLTQALVRHGFRDAPRLFLVTRGAQGVQEHEAVSVGQAPVWGLGRTIALEHPEVQCTRIDLAPGASEADAARLARELGAAGPEDQVALRGDDRYVARLVRGRFEAESARRFSLRPDASYLITGGLGGLGIALARWMVDRGARHLVLVGRRGPGEAARGAIEAMEAAGARVLVAQADVSRPDDTAGLLATLDEHTPLRGVVHAAAVLDDHTLLELDEQNFRRSFAPKALGAWNLHALTEGRELDFFVMYSSALSLFGSPGQANYTASNAFVDALSRERARRGLVSMSIQWGAFAEVGLAAADDLRGNRLSSRGIASFSPDEGHRALERLLSRPRAEVGVVRFDARRWATFYATAASSPYLSELTRERPSAGGGGRAPRLRQALERAALDERQPLLERHIAEQVAAVLRLEAPRIDRRAPFPRLGMDSLLSLEVRNRLEASLKLGLSATVMFAYPNIAALAAHLLERLDLPSPQAAEEPHAGEAVDLKALLEAISLEGLRAAGLLDPLLALARQGNTAPRRLAAARDLPSVGGPPLEDPSGGAESAASAPIPRFDPASGAAPLSSGQERLWLFDHLSPRTALYNVHLGLRMQGPLDCELLRRSLSAVVGRHGSFRMTFPVVEGQVVAHVDPPSDVDLDRVDLRALPAERRREELSRLAADQRLEPFDLARGPLWRTTLVALDEGEHLLLWTQHHIVTDGWSLGVFLTELHGAYRALAGGEAPRLTALPVDFVDYAAFQRATLREERLRASLAWWKERLAGLPRLDLPFCRAVASPTHAGDAVNFTLSAGLTAAIKALAARQGCTLFVALLGAWVALLSRYTGQADFPVGTVVAGRSRAELRQLIGFVANTLVLRCDVPEASSFAGLMHRLRDVVVGALEHEDVPFDEVVRAVATTRDGDLNPLFQASFVLENMPLPELAIPGMRWTPVFDRVDGGVEGTAKFNLGLTMAERAEGLSGTLEFATDLFERAAIERMVGHFEVLLRAAVDDPERRVAELELLTEAEKAAFAAWNDTAAEYPPETCVHELFEAQARRTPLAVAVEHEDARITYAELEAQANRLAHHLRALGVGPEALVGLCVERSPSMVVGLLAVLKAGGAYVPLDPAYPAERIAFMLEDTKAKVLLTQASLSERLPAGGARVVRMDADAPAWAALPGSPPESGVRSDNLAYVIYTSGSTGRPKGVALEHRGSVLFLRWTQRAFSEDEVAAVIASTSVSFDVSFFEIFAPLVRGGRIRLLRDVMEVERAALDEARWMLVTVPSAVRALIQEGRLPRQIRALNLAGEALDQRTVDLIFERAPHVERVRDLYGPTEDTTYSTCAVRRAGGRQVIGRPIENTRAYVLDKGLQRTPVGVPGELYLAGSQLARGYLDRPELTAERFIRDPLSGVPGARMYRTGDLARWNEHGELEYLGRIDNQVKLRGFRIELGEIEAALSSHPSVRSCVVVVWEYAPGDRRLVAHVVPSGGECSEGALREHLRAKLPAYMVPHAFEVLASLPTTPNGKVDRKALSTPPSDRLVPASGDALPAAARDALEECLHEVAWRPAEPLAEPSLPRGGAWVVLADQGGVGAALHARLAALGQRCVRVFAGAGYERIEPDLYRIHPARAADYQRLLREVFGEEGRCLGAVHLFGLDAAPAPATTPETLSADLTRGSVSAAHLTQAIVRHGFRDAPRLFLVTRGAQATLGGARVSAAQAPIWGLGKTIALEHPGLKCTRIDLDPAATDADAALLARELGARDREDQIALRGEGRYLGRVVRGRFEAGAGTPFALRSDVSYLVTGGLGRLGLALSRWMVEAGARHLVLVGRRGPGDAARGGLEALQAAGARVLVAQADVAARGDVARVLSTIELEMPPLGGVIHAAGVADDHPLLDLDEERFRRVFAPKALGAWNLHALTEGRPLDFFVMCSSSASLFGAPGEASSSAADAFLDALAQERHAMGLPAMSVQWGAFAEGGPEATAAARRERRPRRGVAPLTLEQGLEALRRLFARPRAAVGVVRFDARQWMELYPGAASLPLFVELAREAASVGGQEAPQIRGTLGRAAPRERPFVLERHVIEQVSRVLRVDEARVDAHAPFKDLGLDSMMSLDVRNRLEASLGVQFSATILFTYPSTAALARYLLDRMDIPADAAPEPGPSAEEISPAVLEDAELLALFDATLEHAERL</sequence>
<evidence type="ECO:0000256" key="8">
    <source>
        <dbReference type="ARBA" id="ARBA00023054"/>
    </source>
</evidence>
<comment type="function">
    <text evidence="10">Involved in production of the polyketide antibiotic thailandamide.</text>
</comment>
<dbReference type="FunFam" id="3.30.300.30:FF:000010">
    <property type="entry name" value="Enterobactin synthetase component F"/>
    <property type="match status" value="1"/>
</dbReference>
<dbReference type="GO" id="GO:0004315">
    <property type="term" value="F:3-oxoacyl-[acyl-carrier-protein] synthase activity"/>
    <property type="evidence" value="ECO:0007669"/>
    <property type="project" value="InterPro"/>
</dbReference>
<dbReference type="SUPFAM" id="SSF47336">
    <property type="entry name" value="ACP-like"/>
    <property type="match status" value="3"/>
</dbReference>
<dbReference type="GO" id="GO:0044550">
    <property type="term" value="P:secondary metabolite biosynthetic process"/>
    <property type="evidence" value="ECO:0007669"/>
    <property type="project" value="UniProtKB-ARBA"/>
</dbReference>
<comment type="similarity">
    <text evidence="9">In the C-terminal section; belongs to the NRP synthetase family.</text>
</comment>
<dbReference type="PROSITE" id="PS52019">
    <property type="entry name" value="PKS_MFAS_DH"/>
    <property type="match status" value="1"/>
</dbReference>
<dbReference type="InterPro" id="IPR036736">
    <property type="entry name" value="ACP-like_sf"/>
</dbReference>
<keyword evidence="8" id="KW-0175">Coiled coil</keyword>
<feature type="compositionally biased region" description="Basic residues" evidence="12">
    <location>
        <begin position="1535"/>
        <end position="1544"/>
    </location>
</feature>
<dbReference type="InterPro" id="IPR025110">
    <property type="entry name" value="AMP-bd_C"/>
</dbReference>
<dbReference type="SMART" id="SM00822">
    <property type="entry name" value="PKS_KR"/>
    <property type="match status" value="2"/>
</dbReference>
<feature type="region of interest" description="Disordered" evidence="12">
    <location>
        <begin position="3333"/>
        <end position="3352"/>
    </location>
</feature>
<dbReference type="InterPro" id="IPR016036">
    <property type="entry name" value="Malonyl_transacylase_ACP-bd"/>
</dbReference>
<dbReference type="Pfam" id="PF21394">
    <property type="entry name" value="Beta-ketacyl_N"/>
    <property type="match status" value="1"/>
</dbReference>
<dbReference type="InterPro" id="IPR045851">
    <property type="entry name" value="AMP-bd_C_sf"/>
</dbReference>
<feature type="compositionally biased region" description="Basic and acidic residues" evidence="12">
    <location>
        <begin position="1545"/>
        <end position="1564"/>
    </location>
</feature>
<dbReference type="InterPro" id="IPR000873">
    <property type="entry name" value="AMP-dep_synth/lig_dom"/>
</dbReference>
<dbReference type="Pfam" id="PF02801">
    <property type="entry name" value="Ketoacyl-synt_C"/>
    <property type="match status" value="1"/>
</dbReference>
<dbReference type="Pfam" id="PF00501">
    <property type="entry name" value="AMP-binding"/>
    <property type="match status" value="1"/>
</dbReference>
<dbReference type="FunFam" id="3.40.50.12780:FF:000012">
    <property type="entry name" value="Non-ribosomal peptide synthetase"/>
    <property type="match status" value="1"/>
</dbReference>
<feature type="domain" description="PKS/mFAS DH" evidence="15">
    <location>
        <begin position="1424"/>
        <end position="1708"/>
    </location>
</feature>
<dbReference type="Pfam" id="PF00109">
    <property type="entry name" value="ketoacyl-synt"/>
    <property type="match status" value="1"/>
</dbReference>
<organism evidence="16">
    <name type="scientific">Sorangium cellulosum</name>
    <name type="common">Polyangium cellulosum</name>
    <dbReference type="NCBI Taxonomy" id="56"/>
    <lineage>
        <taxon>Bacteria</taxon>
        <taxon>Pseudomonadati</taxon>
        <taxon>Myxococcota</taxon>
        <taxon>Polyangia</taxon>
        <taxon>Polyangiales</taxon>
        <taxon>Polyangiaceae</taxon>
        <taxon>Sorangium</taxon>
    </lineage>
</organism>
<feature type="domain" description="Ketosynthase family 3 (KS3)" evidence="14">
    <location>
        <begin position="96"/>
        <end position="520"/>
    </location>
</feature>
<feature type="region of interest" description="Disordered" evidence="12">
    <location>
        <begin position="73"/>
        <end position="93"/>
    </location>
</feature>
<dbReference type="InterPro" id="IPR032821">
    <property type="entry name" value="PKS_assoc"/>
</dbReference>
<dbReference type="InterPro" id="IPR057326">
    <property type="entry name" value="KR_dom"/>
</dbReference>
<dbReference type="Gene3D" id="3.30.70.3290">
    <property type="match status" value="2"/>
</dbReference>
<dbReference type="FunFam" id="3.40.50.980:FF:000001">
    <property type="entry name" value="Non-ribosomal peptide synthetase"/>
    <property type="match status" value="1"/>
</dbReference>
<dbReference type="FunFam" id="3.40.47.10:FF:000019">
    <property type="entry name" value="Polyketide synthase type I"/>
    <property type="match status" value="1"/>
</dbReference>
<dbReference type="Pfam" id="PF08659">
    <property type="entry name" value="KR"/>
    <property type="match status" value="2"/>
</dbReference>
<feature type="domain" description="Carrier" evidence="13">
    <location>
        <begin position="3879"/>
        <end position="3956"/>
    </location>
</feature>
<dbReference type="InterPro" id="IPR020807">
    <property type="entry name" value="PKS_DH"/>
</dbReference>
<name>I0J6Y4_SORCE</name>
<evidence type="ECO:0000256" key="12">
    <source>
        <dbReference type="SAM" id="MobiDB-lite"/>
    </source>
</evidence>
<dbReference type="PROSITE" id="PS00455">
    <property type="entry name" value="AMP_BINDING"/>
    <property type="match status" value="1"/>
</dbReference>
<dbReference type="SUPFAM" id="SSF53901">
    <property type="entry name" value="Thiolase-like"/>
    <property type="match status" value="1"/>
</dbReference>
<dbReference type="InterPro" id="IPR009081">
    <property type="entry name" value="PP-bd_ACP"/>
</dbReference>
<dbReference type="InterPro" id="IPR042104">
    <property type="entry name" value="PKS_dehydratase_sf"/>
</dbReference>
<dbReference type="Gene3D" id="3.30.559.30">
    <property type="entry name" value="Nonribosomal peptide synthetase, condensation domain"/>
    <property type="match status" value="1"/>
</dbReference>
<comment type="subcellular location">
    <subcellularLocation>
        <location evidence="2">Cytoplasm</location>
    </subcellularLocation>
</comment>
<dbReference type="NCBIfam" id="TIGR01733">
    <property type="entry name" value="AA-adenyl-dom"/>
    <property type="match status" value="1"/>
</dbReference>
<feature type="region of interest" description="C-terminal hotdog fold" evidence="11">
    <location>
        <begin position="1566"/>
        <end position="1708"/>
    </location>
</feature>
<dbReference type="InterPro" id="IPR010071">
    <property type="entry name" value="AA_adenyl_dom"/>
</dbReference>
<evidence type="ECO:0000256" key="7">
    <source>
        <dbReference type="ARBA" id="ARBA00022737"/>
    </source>
</evidence>
<dbReference type="InterPro" id="IPR006162">
    <property type="entry name" value="Ppantetheine_attach_site"/>
</dbReference>
<keyword evidence="3" id="KW-0596">Phosphopantetheine</keyword>
<dbReference type="Gene3D" id="3.30.300.30">
    <property type="match status" value="1"/>
</dbReference>
<dbReference type="InterPro" id="IPR001227">
    <property type="entry name" value="Ac_transferase_dom_sf"/>
</dbReference>
<dbReference type="InterPro" id="IPR050091">
    <property type="entry name" value="PKS_NRPS_Biosynth_Enz"/>
</dbReference>
<evidence type="ECO:0000259" key="14">
    <source>
        <dbReference type="PROSITE" id="PS52004"/>
    </source>
</evidence>
<reference evidence="16" key="2">
    <citation type="submission" date="2012-04" db="EMBL/GenBank/DDBJ databases">
        <title>Pellasoren: structure elucidation, biosynthesis and total synthesis of a new cytotoxic secondary metabolite from Sorangium cellulosum.</title>
        <authorList>
            <person name="Jahns C."/>
            <person name="Hoffmann T."/>
            <person name="Mueller S."/>
            <person name="Gerth K."/>
            <person name="Washausen P."/>
            <person name="Hoefle G."/>
            <person name="Reichenbach H."/>
            <person name="Kalesse M."/>
            <person name="Mueller R."/>
        </authorList>
    </citation>
    <scope>NUCLEOTIDE SEQUENCE</scope>
    <source>
        <strain evidence="16">So ce38</strain>
    </source>
</reference>
<evidence type="ECO:0000256" key="5">
    <source>
        <dbReference type="ARBA" id="ARBA00022553"/>
    </source>
</evidence>
<dbReference type="InterPro" id="IPR049490">
    <property type="entry name" value="C883_1060-like_KR_N"/>
</dbReference>
<dbReference type="Gene3D" id="3.10.129.110">
    <property type="entry name" value="Polyketide synthase dehydratase"/>
    <property type="match status" value="1"/>
</dbReference>
<keyword evidence="7" id="KW-0677">Repeat</keyword>
<comment type="cofactor">
    <cofactor evidence="1">
        <name>pantetheine 4'-phosphate</name>
        <dbReference type="ChEBI" id="CHEBI:47942"/>
    </cofactor>
</comment>
<dbReference type="CDD" id="cd00833">
    <property type="entry name" value="PKS"/>
    <property type="match status" value="1"/>
</dbReference>
<feature type="region of interest" description="Disordered" evidence="12">
    <location>
        <begin position="1535"/>
        <end position="1564"/>
    </location>
</feature>
<evidence type="ECO:0000256" key="10">
    <source>
        <dbReference type="ARBA" id="ARBA00054155"/>
    </source>
</evidence>
<dbReference type="GO" id="GO:0043041">
    <property type="term" value="P:amino acid activation for nonribosomal peptide biosynthetic process"/>
    <property type="evidence" value="ECO:0007669"/>
    <property type="project" value="UniProtKB-ARBA"/>
</dbReference>
<dbReference type="SMART" id="SM00827">
    <property type="entry name" value="PKS_AT"/>
    <property type="match status" value="2"/>
</dbReference>
<dbReference type="FunFam" id="3.40.366.10:FF:000002">
    <property type="entry name" value="Probable polyketide synthase 2"/>
    <property type="match status" value="1"/>
</dbReference>
<dbReference type="InterPro" id="IPR014031">
    <property type="entry name" value="Ketoacyl_synth_C"/>
</dbReference>
<evidence type="ECO:0000256" key="6">
    <source>
        <dbReference type="ARBA" id="ARBA00022679"/>
    </source>
</evidence>
<feature type="region of interest" description="N-terminal hotdog fold" evidence="11">
    <location>
        <begin position="1424"/>
        <end position="1549"/>
    </location>
</feature>
<evidence type="ECO:0000256" key="11">
    <source>
        <dbReference type="PROSITE-ProRule" id="PRU01363"/>
    </source>
</evidence>
<dbReference type="EMBL" id="HE616533">
    <property type="protein sequence ID" value="CCE88377.1"/>
    <property type="molecule type" value="Genomic_DNA"/>
</dbReference>
<dbReference type="SUPFAM" id="SSF56801">
    <property type="entry name" value="Acetyl-CoA synthetase-like"/>
    <property type="match status" value="1"/>
</dbReference>
<reference evidence="16" key="1">
    <citation type="submission" date="2011-12" db="EMBL/GenBank/DDBJ databases">
        <authorList>
            <person name="Krug D."/>
        </authorList>
    </citation>
    <scope>NUCLEOTIDE SEQUENCE</scope>
    <source>
        <strain evidence="16">So ce38</strain>
    </source>
</reference>
<dbReference type="InterPro" id="IPR016035">
    <property type="entry name" value="Acyl_Trfase/lysoPLipase"/>
</dbReference>
<dbReference type="GO" id="GO:0006633">
    <property type="term" value="P:fatty acid biosynthetic process"/>
    <property type="evidence" value="ECO:0007669"/>
    <property type="project" value="InterPro"/>
</dbReference>
<dbReference type="SUPFAM" id="SSF52777">
    <property type="entry name" value="CoA-dependent acyltransferases"/>
    <property type="match status" value="2"/>
</dbReference>
<dbReference type="InterPro" id="IPR020841">
    <property type="entry name" value="PKS_Beta-ketoAc_synthase_dom"/>
</dbReference>